<dbReference type="AlphaFoldDB" id="A0A6V7H0A6"/>
<evidence type="ECO:0000313" key="1">
    <source>
        <dbReference type="EMBL" id="CAD1472037.1"/>
    </source>
</evidence>
<feature type="non-terminal residue" evidence="1">
    <location>
        <position position="1"/>
    </location>
</feature>
<comment type="caution">
    <text evidence="1">The sequence shown here is derived from an EMBL/GenBank/DDBJ whole genome shotgun (WGS) entry which is preliminary data.</text>
</comment>
<protein>
    <submittedName>
        <fullName evidence="1">Uncharacterized protein</fullName>
    </submittedName>
</protein>
<name>A0A6V7H0A6_9HYME</name>
<sequence>VSIGYIRAFYHIIAEFHAEKLIRPSNKFENYSATICKPVGIEL</sequence>
<dbReference type="EMBL" id="CAJDYZ010004879">
    <property type="protein sequence ID" value="CAD1472037.1"/>
    <property type="molecule type" value="Genomic_DNA"/>
</dbReference>
<reference evidence="1" key="1">
    <citation type="submission" date="2020-07" db="EMBL/GenBank/DDBJ databases">
        <authorList>
            <person name="Nazaruddin N."/>
        </authorList>
    </citation>
    <scope>NUCLEOTIDE SEQUENCE</scope>
</reference>
<proteinExistence type="predicted"/>
<dbReference type="Proteomes" id="UP000752696">
    <property type="component" value="Unassembled WGS sequence"/>
</dbReference>
<organism evidence="1 2">
    <name type="scientific">Heterotrigona itama</name>
    <dbReference type="NCBI Taxonomy" id="395501"/>
    <lineage>
        <taxon>Eukaryota</taxon>
        <taxon>Metazoa</taxon>
        <taxon>Ecdysozoa</taxon>
        <taxon>Arthropoda</taxon>
        <taxon>Hexapoda</taxon>
        <taxon>Insecta</taxon>
        <taxon>Pterygota</taxon>
        <taxon>Neoptera</taxon>
        <taxon>Endopterygota</taxon>
        <taxon>Hymenoptera</taxon>
        <taxon>Apocrita</taxon>
        <taxon>Aculeata</taxon>
        <taxon>Apoidea</taxon>
        <taxon>Anthophila</taxon>
        <taxon>Apidae</taxon>
        <taxon>Heterotrigona</taxon>
    </lineage>
</organism>
<gene>
    <name evidence="1" type="ORF">MHI_LOCUS257779</name>
</gene>
<keyword evidence="2" id="KW-1185">Reference proteome</keyword>
<accession>A0A6V7H0A6</accession>
<evidence type="ECO:0000313" key="2">
    <source>
        <dbReference type="Proteomes" id="UP000752696"/>
    </source>
</evidence>